<accession>A0A238XP22</accession>
<comment type="similarity">
    <text evidence="2 10 11">Belongs to the TonB-dependent receptor family.</text>
</comment>
<feature type="domain" description="TonB-dependent receptor-like beta-barrel" evidence="12">
    <location>
        <begin position="186"/>
        <end position="620"/>
    </location>
</feature>
<comment type="subcellular location">
    <subcellularLocation>
        <location evidence="1 10">Cell outer membrane</location>
        <topology evidence="1 10">Multi-pass membrane protein</topology>
    </subcellularLocation>
</comment>
<dbReference type="Pfam" id="PF07715">
    <property type="entry name" value="Plug"/>
    <property type="match status" value="1"/>
</dbReference>
<dbReference type="EMBL" id="FZOA01000001">
    <property type="protein sequence ID" value="SNR60084.1"/>
    <property type="molecule type" value="Genomic_DNA"/>
</dbReference>
<organism evidence="14 15">
    <name type="scientific">Methylobacillus rhizosphaerae</name>
    <dbReference type="NCBI Taxonomy" id="551994"/>
    <lineage>
        <taxon>Bacteria</taxon>
        <taxon>Pseudomonadati</taxon>
        <taxon>Pseudomonadota</taxon>
        <taxon>Betaproteobacteria</taxon>
        <taxon>Nitrosomonadales</taxon>
        <taxon>Methylophilaceae</taxon>
        <taxon>Methylobacillus</taxon>
    </lineage>
</organism>
<dbReference type="SUPFAM" id="SSF56935">
    <property type="entry name" value="Porins"/>
    <property type="match status" value="1"/>
</dbReference>
<keyword evidence="3 10" id="KW-0813">Transport</keyword>
<dbReference type="OrthoDB" id="8732650at2"/>
<evidence type="ECO:0000256" key="2">
    <source>
        <dbReference type="ARBA" id="ARBA00009810"/>
    </source>
</evidence>
<evidence type="ECO:0000313" key="14">
    <source>
        <dbReference type="EMBL" id="SNR60084.1"/>
    </source>
</evidence>
<evidence type="ECO:0000256" key="5">
    <source>
        <dbReference type="ARBA" id="ARBA00022692"/>
    </source>
</evidence>
<evidence type="ECO:0000256" key="11">
    <source>
        <dbReference type="RuleBase" id="RU003357"/>
    </source>
</evidence>
<dbReference type="GO" id="GO:0015891">
    <property type="term" value="P:siderophore transport"/>
    <property type="evidence" value="ECO:0007669"/>
    <property type="project" value="InterPro"/>
</dbReference>
<dbReference type="Pfam" id="PF00593">
    <property type="entry name" value="TonB_dep_Rec_b-barrel"/>
    <property type="match status" value="1"/>
</dbReference>
<evidence type="ECO:0000256" key="7">
    <source>
        <dbReference type="ARBA" id="ARBA00023136"/>
    </source>
</evidence>
<reference evidence="15" key="1">
    <citation type="submission" date="2017-06" db="EMBL/GenBank/DDBJ databases">
        <authorList>
            <person name="Varghese N."/>
            <person name="Submissions S."/>
        </authorList>
    </citation>
    <scope>NUCLEOTIDE SEQUENCE [LARGE SCALE GENOMIC DNA]</scope>
    <source>
        <strain evidence="15">Ca-68</strain>
    </source>
</reference>
<dbReference type="PANTHER" id="PTHR32552:SF82">
    <property type="entry name" value="FCUA PROTEIN"/>
    <property type="match status" value="1"/>
</dbReference>
<dbReference type="GO" id="GO:0038023">
    <property type="term" value="F:signaling receptor activity"/>
    <property type="evidence" value="ECO:0007669"/>
    <property type="project" value="InterPro"/>
</dbReference>
<evidence type="ECO:0000256" key="9">
    <source>
        <dbReference type="ARBA" id="ARBA00023237"/>
    </source>
</evidence>
<dbReference type="CDD" id="cd01347">
    <property type="entry name" value="ligand_gated_channel"/>
    <property type="match status" value="1"/>
</dbReference>
<evidence type="ECO:0000256" key="1">
    <source>
        <dbReference type="ARBA" id="ARBA00004571"/>
    </source>
</evidence>
<dbReference type="NCBIfam" id="TIGR01783">
    <property type="entry name" value="TonB-siderophor"/>
    <property type="match status" value="1"/>
</dbReference>
<evidence type="ECO:0000313" key="15">
    <source>
        <dbReference type="Proteomes" id="UP000198305"/>
    </source>
</evidence>
<name>A0A238XP22_9PROT</name>
<keyword evidence="5 10" id="KW-0812">Transmembrane</keyword>
<keyword evidence="6 11" id="KW-0798">TonB box</keyword>
<evidence type="ECO:0000256" key="6">
    <source>
        <dbReference type="ARBA" id="ARBA00023077"/>
    </source>
</evidence>
<dbReference type="InterPro" id="IPR000531">
    <property type="entry name" value="Beta-barrel_TonB"/>
</dbReference>
<feature type="domain" description="TonB-dependent receptor plug" evidence="13">
    <location>
        <begin position="6"/>
        <end position="103"/>
    </location>
</feature>
<keyword evidence="7 10" id="KW-0472">Membrane</keyword>
<dbReference type="GO" id="GO:0015344">
    <property type="term" value="F:siderophore uptake transmembrane transporter activity"/>
    <property type="evidence" value="ECO:0007669"/>
    <property type="project" value="TreeGrafter"/>
</dbReference>
<evidence type="ECO:0000259" key="13">
    <source>
        <dbReference type="Pfam" id="PF07715"/>
    </source>
</evidence>
<dbReference type="Proteomes" id="UP000198305">
    <property type="component" value="Unassembled WGS sequence"/>
</dbReference>
<keyword evidence="8" id="KW-0675">Receptor</keyword>
<proteinExistence type="inferred from homology"/>
<keyword evidence="4 10" id="KW-1134">Transmembrane beta strand</keyword>
<dbReference type="InterPro" id="IPR037066">
    <property type="entry name" value="Plug_dom_sf"/>
</dbReference>
<evidence type="ECO:0000256" key="3">
    <source>
        <dbReference type="ARBA" id="ARBA00022448"/>
    </source>
</evidence>
<dbReference type="InterPro" id="IPR036942">
    <property type="entry name" value="Beta-barrel_TonB_sf"/>
</dbReference>
<evidence type="ECO:0000256" key="8">
    <source>
        <dbReference type="ARBA" id="ARBA00023170"/>
    </source>
</evidence>
<dbReference type="InterPro" id="IPR039426">
    <property type="entry name" value="TonB-dep_rcpt-like"/>
</dbReference>
<keyword evidence="9 10" id="KW-0998">Cell outer membrane</keyword>
<dbReference type="GO" id="GO:0009279">
    <property type="term" value="C:cell outer membrane"/>
    <property type="evidence" value="ECO:0007669"/>
    <property type="project" value="UniProtKB-SubCell"/>
</dbReference>
<dbReference type="Gene3D" id="2.170.130.10">
    <property type="entry name" value="TonB-dependent receptor, plug domain"/>
    <property type="match status" value="1"/>
</dbReference>
<evidence type="ECO:0000256" key="4">
    <source>
        <dbReference type="ARBA" id="ARBA00022452"/>
    </source>
</evidence>
<protein>
    <submittedName>
        <fullName evidence="14">Iron complex outermembrane recepter protein</fullName>
    </submittedName>
</protein>
<dbReference type="PANTHER" id="PTHR32552">
    <property type="entry name" value="FERRICHROME IRON RECEPTOR-RELATED"/>
    <property type="match status" value="1"/>
</dbReference>
<dbReference type="InterPro" id="IPR010105">
    <property type="entry name" value="TonB_sidphr_rcpt"/>
</dbReference>
<dbReference type="Gene3D" id="2.40.170.20">
    <property type="entry name" value="TonB-dependent receptor, beta-barrel domain"/>
    <property type="match status" value="1"/>
</dbReference>
<evidence type="ECO:0000259" key="12">
    <source>
        <dbReference type="Pfam" id="PF00593"/>
    </source>
</evidence>
<dbReference type="PROSITE" id="PS52016">
    <property type="entry name" value="TONB_DEPENDENT_REC_3"/>
    <property type="match status" value="1"/>
</dbReference>
<sequence length="653" mass="70712">MGNVEVMDTPFSVTSYTVKTIEDQGARTVADVLKNDVSVRYATSDGHPFENFRIRNFAVNQNEMTINGLYGLAPYGHTPIEMFERVELLRGPSALFAGMAPAGALGGTISLVPKRAGEEPLNRVTLDYISEGQFGTRFDLSRRFGEDKAWGIRLNGSFSDGDTELDGQSKQRQFLSAALDYRNDGFKASLDTYYSKEKFRGGTPAGILFSNAVGVLKTPDASSNLFRDAYGESENKAALLSAEYAFNDNVTAFANIGARHGKVAGFFTGSWARVSAADGTASLSMSGQRMYEDNVNTEAGLRLNFMTGTVGHEMTLQVSRLKMDYGYDATSSSGIINIYDPVNVAMPALAGSALKWSDKTFDSLALVDTLSMLDDSLRLTLGLRHQSFKVDPTAAGIAVGGEVDYDEHAVTPALAVVYKPWGPDISLYASYVQGLSQGNSIRMDNGYVRNHVFAPYKTEQKEGGIKWNAGTFTNTLALYEIEQPTLISFASGAGMDATDDGEKRVRGLEWNIFGELSDSVRVLGGVAYAKSEQTKTQNGTYNGLAAPGAPRWQGNLGVEWDVPGSNGLTLISRVQTSSSQYLTSDNTLKLPGWGVMDVGACYATKLQGRNVMLRLNVYNLFDRDYYSGVFREGAAIATIGAPRTVSASVTVDF</sequence>
<keyword evidence="15" id="KW-1185">Reference proteome</keyword>
<gene>
    <name evidence="14" type="ORF">SAMN05192560_0040</name>
</gene>
<dbReference type="RefSeq" id="WP_089374222.1">
    <property type="nucleotide sequence ID" value="NZ_FZOA01000001.1"/>
</dbReference>
<evidence type="ECO:0000256" key="10">
    <source>
        <dbReference type="PROSITE-ProRule" id="PRU01360"/>
    </source>
</evidence>
<dbReference type="AlphaFoldDB" id="A0A238XP22"/>
<dbReference type="InterPro" id="IPR012910">
    <property type="entry name" value="Plug_dom"/>
</dbReference>